<dbReference type="SUPFAM" id="SSF48452">
    <property type="entry name" value="TPR-like"/>
    <property type="match status" value="1"/>
</dbReference>
<dbReference type="Pfam" id="PF13181">
    <property type="entry name" value="TPR_8"/>
    <property type="match status" value="2"/>
</dbReference>
<gene>
    <name evidence="3" type="ORF">MCCS_13030</name>
</gene>
<dbReference type="Gene3D" id="1.25.40.10">
    <property type="entry name" value="Tetratricopeptide repeat domain"/>
    <property type="match status" value="2"/>
</dbReference>
<keyword evidence="4" id="KW-1185">Reference proteome</keyword>
<evidence type="ECO:0000256" key="2">
    <source>
        <dbReference type="ARBA" id="ARBA00022803"/>
    </source>
</evidence>
<dbReference type="RefSeq" id="WP_086042581.1">
    <property type="nucleotide sequence ID" value="NZ_CBCRZA010000002.1"/>
</dbReference>
<dbReference type="Proteomes" id="UP000194154">
    <property type="component" value="Chromosome"/>
</dbReference>
<evidence type="ECO:0000256" key="1">
    <source>
        <dbReference type="ARBA" id="ARBA00022737"/>
    </source>
</evidence>
<dbReference type="InterPro" id="IPR019734">
    <property type="entry name" value="TPR_rpt"/>
</dbReference>
<dbReference type="OrthoDB" id="2080803at2"/>
<evidence type="ECO:0000313" key="4">
    <source>
        <dbReference type="Proteomes" id="UP000194154"/>
    </source>
</evidence>
<evidence type="ECO:0000313" key="3">
    <source>
        <dbReference type="EMBL" id="ARQ06946.1"/>
    </source>
</evidence>
<dbReference type="PANTHER" id="PTHR45586:SF15">
    <property type="entry name" value="TPR REPEAT-CONTAINING PROTEIN YPIA"/>
    <property type="match status" value="1"/>
</dbReference>
<dbReference type="PANTHER" id="PTHR45586">
    <property type="entry name" value="TPR REPEAT-CONTAINING PROTEIN PA4667"/>
    <property type="match status" value="1"/>
</dbReference>
<dbReference type="STRING" id="1855823.MCCS_13030"/>
<keyword evidence="2" id="KW-0802">TPR repeat</keyword>
<dbReference type="SMART" id="SM00028">
    <property type="entry name" value="TPR"/>
    <property type="match status" value="6"/>
</dbReference>
<dbReference type="InterPro" id="IPR051012">
    <property type="entry name" value="CellSynth/LPSAsmb/PSIAsmb"/>
</dbReference>
<reference evidence="3 4" key="1">
    <citation type="journal article" date="2017" name="Int. J. Syst. Evol. Microbiol.">
        <title>Macrococcus canis sp. nov., a skin bacterium associated with infections in dogs.</title>
        <authorList>
            <person name="Gobeli Brawand S."/>
            <person name="Cotting K."/>
            <person name="Gomez-Sanz E."/>
            <person name="Collaud A."/>
            <person name="Thomann A."/>
            <person name="Brodard I."/>
            <person name="Rodriguez-Campos S."/>
            <person name="Strauss C."/>
            <person name="Perreten V."/>
        </authorList>
    </citation>
    <scope>NUCLEOTIDE SEQUENCE [LARGE SCALE GENOMIC DNA]</scope>
    <source>
        <strain evidence="3 4">KM45013</strain>
    </source>
</reference>
<organism evidence="3 4">
    <name type="scientific">Macrococcoides canis</name>
    <dbReference type="NCBI Taxonomy" id="1855823"/>
    <lineage>
        <taxon>Bacteria</taxon>
        <taxon>Bacillati</taxon>
        <taxon>Bacillota</taxon>
        <taxon>Bacilli</taxon>
        <taxon>Bacillales</taxon>
        <taxon>Staphylococcaceae</taxon>
        <taxon>Macrococcoides</taxon>
    </lineage>
</organism>
<name>A0A1W7ABZ1_9STAP</name>
<dbReference type="KEGG" id="mcak:MCCS_13030"/>
<dbReference type="InterPro" id="IPR011990">
    <property type="entry name" value="TPR-like_helical_dom_sf"/>
</dbReference>
<protein>
    <submittedName>
        <fullName evidence="3">Tetratricopeptide repeat protein</fullName>
    </submittedName>
</protein>
<dbReference type="AlphaFoldDB" id="A0A1W7ABZ1"/>
<keyword evidence="1" id="KW-0677">Repeat</keyword>
<dbReference type="EMBL" id="CP021059">
    <property type="protein sequence ID" value="ARQ06946.1"/>
    <property type="molecule type" value="Genomic_DNA"/>
</dbReference>
<proteinExistence type="predicted"/>
<dbReference type="Pfam" id="PF13432">
    <property type="entry name" value="TPR_16"/>
    <property type="match status" value="1"/>
</dbReference>
<accession>A0A1W7ABZ1</accession>
<dbReference type="GeneID" id="35295427"/>
<sequence>MDINQLIDQIHLQHLEGLNDNVKSALFTDDHDALFELGTTLMQFGIVQEGKLVFERLFELYPEEPEVLSFYIESLIDTNDMDKALMILHGLPKTVERLMLEADIYQQQDMPEVAIDKVKEAYALSSEDPVLSFALAELYYFDGRYLPAVRNYETLLNSGIDEINNINLNLRIADSLLQTGDYDQAVAYYEKIDEKDYTSDDYFKKAISYQKSGLIDRAISTLQSLLDKDPDFMQAYLLLVELLESERKYEDAVLVGQQGIRLNEFYKELLADTGRIMIKMHNDKGADYLIQALTIDPSYTEAGLVLADYYRKEEMYEEMIQLFTVIDEDDIDPEILWHLAYSYQQLEKDKEAKHFYKEAYNSLHENVSFLKDYYYYSREIADHSRSEQLYKIIISLEPEFDDAY</sequence>